<evidence type="ECO:0000313" key="2">
    <source>
        <dbReference type="Proteomes" id="UP001231370"/>
    </source>
</evidence>
<name>A0ABT7BH43_9CYAN</name>
<reference evidence="1 2" key="1">
    <citation type="submission" date="2023-01" db="EMBL/GenBank/DDBJ databases">
        <title>Novel diversity within Roseofilum (Cyanobacteria; Desertifilaceae) from marine benthic mats with descriptions of four novel species.</title>
        <authorList>
            <person name="Wang Y."/>
            <person name="Berthold D.E."/>
            <person name="Hu J."/>
            <person name="Lefler F.W."/>
            <person name="Laughinghouse H.D. IV."/>
        </authorList>
    </citation>
    <scope>NUCLEOTIDE SEQUENCE [LARGE SCALE GENOMIC DNA]</scope>
    <source>
        <strain evidence="1 2">BLCC-M91</strain>
    </source>
</reference>
<sequence>MSITLRSIQKLLRENISGENPLNVDPEKAKEVAEDLLTRVEPLPGAKRNDNCYCFHRSQVVGSSANQPPTHTLCCCVLLEDSSDRWYRNETHLHLLRSSEQKLWVELGYQRSPAPVSDISEVVSLIQAFMQRVERQKAQAAKRKKQKDLKIQAILAQVRKIAKEDKFDFATEVDSIKLKLIIRLSDNDYFAILIPFNRFKEVLPKLRTAIQALRETYNSGVRFKTHIKRGYRRSDWIRHQDL</sequence>
<protein>
    <submittedName>
        <fullName evidence="1">Uncharacterized protein</fullName>
    </submittedName>
</protein>
<gene>
    <name evidence="1" type="ORF">PJF56_06465</name>
</gene>
<keyword evidence="2" id="KW-1185">Reference proteome</keyword>
<accession>A0ABT7BH43</accession>
<proteinExistence type="predicted"/>
<comment type="caution">
    <text evidence="1">The sequence shown here is derived from an EMBL/GenBank/DDBJ whole genome shotgun (WGS) entry which is preliminary data.</text>
</comment>
<organism evidence="1 2">
    <name type="scientific">Roseofilum halophilum BLCC-M91</name>
    <dbReference type="NCBI Taxonomy" id="3022259"/>
    <lineage>
        <taxon>Bacteria</taxon>
        <taxon>Bacillati</taxon>
        <taxon>Cyanobacteriota</taxon>
        <taxon>Cyanophyceae</taxon>
        <taxon>Desertifilales</taxon>
        <taxon>Desertifilaceae</taxon>
        <taxon>Roseofilum</taxon>
        <taxon>Roseofilum halophilum</taxon>
    </lineage>
</organism>
<dbReference type="Proteomes" id="UP001231370">
    <property type="component" value="Unassembled WGS sequence"/>
</dbReference>
<dbReference type="RefSeq" id="WP_283761816.1">
    <property type="nucleotide sequence ID" value="NZ_JAQPOK010000052.1"/>
</dbReference>
<evidence type="ECO:0000313" key="1">
    <source>
        <dbReference type="EMBL" id="MDJ1178501.1"/>
    </source>
</evidence>
<dbReference type="EMBL" id="JAQPOK010000052">
    <property type="protein sequence ID" value="MDJ1178501.1"/>
    <property type="molecule type" value="Genomic_DNA"/>
</dbReference>